<proteinExistence type="predicted"/>
<dbReference type="OrthoDB" id="65716at2759"/>
<evidence type="ECO:0000313" key="2">
    <source>
        <dbReference type="Proteomes" id="UP001152649"/>
    </source>
</evidence>
<dbReference type="EMBL" id="CAJVPG010000122">
    <property type="protein sequence ID" value="CAG8356494.1"/>
    <property type="molecule type" value="Genomic_DNA"/>
</dbReference>
<dbReference type="Proteomes" id="UP001152649">
    <property type="component" value="Unassembled WGS sequence"/>
</dbReference>
<keyword evidence="2" id="KW-1185">Reference proteome</keyword>
<sequence length="283" mass="31795">MIIIICDGDFLVLSSRKDDTNDRQNAYYSSLRAAFRTLRGLVGWEDGQENANEVSAAIEREQFLVGEFFDFEATIQLGLWNELLEVCRDPERFPKARFYPQMLDLALQIGTPAAVQVEVMKQIVNSISELVMQGSPDAIFYLPKMPRYLYCLFSIATSSDLANTGLSDGLAMVDFLLAEELLEQIYTLAKLEASKEDNNDGNYEIYQADMELYVIGGKNPFPALELEQVARLAFNKAADFYASGDGGVCFRWAQKSIELARLVPGEAGEALVMELELRKDFLE</sequence>
<gene>
    <name evidence="1" type="ORF">PSALAMII_LOCUS3429</name>
</gene>
<evidence type="ECO:0000313" key="1">
    <source>
        <dbReference type="EMBL" id="CAG8356494.1"/>
    </source>
</evidence>
<dbReference type="AlphaFoldDB" id="A0A9W4IY00"/>
<organism evidence="1 2">
    <name type="scientific">Penicillium salamii</name>
    <dbReference type="NCBI Taxonomy" id="1612424"/>
    <lineage>
        <taxon>Eukaryota</taxon>
        <taxon>Fungi</taxon>
        <taxon>Dikarya</taxon>
        <taxon>Ascomycota</taxon>
        <taxon>Pezizomycotina</taxon>
        <taxon>Eurotiomycetes</taxon>
        <taxon>Eurotiomycetidae</taxon>
        <taxon>Eurotiales</taxon>
        <taxon>Aspergillaceae</taxon>
        <taxon>Penicillium</taxon>
    </lineage>
</organism>
<protein>
    <submittedName>
        <fullName evidence="1">Uncharacterized protein</fullName>
    </submittedName>
</protein>
<accession>A0A9W4IY00</accession>
<reference evidence="1" key="1">
    <citation type="submission" date="2021-07" db="EMBL/GenBank/DDBJ databases">
        <authorList>
            <person name="Branca A.L. A."/>
        </authorList>
    </citation>
    <scope>NUCLEOTIDE SEQUENCE</scope>
</reference>
<comment type="caution">
    <text evidence="1">The sequence shown here is derived from an EMBL/GenBank/DDBJ whole genome shotgun (WGS) entry which is preliminary data.</text>
</comment>
<name>A0A9W4IY00_9EURO</name>